<evidence type="ECO:0008006" key="3">
    <source>
        <dbReference type="Google" id="ProtNLM"/>
    </source>
</evidence>
<reference evidence="1 2" key="1">
    <citation type="submission" date="2012-10" db="EMBL/GenBank/DDBJ databases">
        <authorList>
            <person name="Harkins D.M."/>
            <person name="Durkin A.S."/>
            <person name="Brinkac L.M."/>
            <person name="Haft D.H."/>
            <person name="Selengut J.D."/>
            <person name="Sanka R."/>
            <person name="DePew J."/>
            <person name="Purushe J."/>
            <person name="Whelen A.C."/>
            <person name="Vinetz J.M."/>
            <person name="Sutton G.G."/>
            <person name="Nierman W.C."/>
            <person name="Fouts D.E."/>
        </authorList>
    </citation>
    <scope>NUCLEOTIDE SEQUENCE [LARGE SCALE GENOMIC DNA]</scope>
    <source>
        <strain evidence="1 2">2006001853</strain>
    </source>
</reference>
<evidence type="ECO:0000313" key="1">
    <source>
        <dbReference type="EMBL" id="EKR64815.1"/>
    </source>
</evidence>
<comment type="caution">
    <text evidence="1">The sequence shown here is derived from an EMBL/GenBank/DDBJ whole genome shotgun (WGS) entry which is preliminary data.</text>
</comment>
<proteinExistence type="predicted"/>
<name>A0A828Z588_9LEPT</name>
<dbReference type="Proteomes" id="UP000001338">
    <property type="component" value="Unassembled WGS sequence"/>
</dbReference>
<sequence length="224" mass="26166">MALPIFYILFLVGAAFGYLIQFRIWSKYLLLLIVFTFNISAYVYDRYDSKFETNEVQTSLVVRAPVKEVWKQITSPFTFGEADHFFFRNGISYPVSMKLVRENGRSLLAVDYSNGATVAAVTTLDENDRMGFSFPEPQITMVETSLYREVEPKHIRGKIWAVFGEFRLVPISKTEVKIVATTRYVNSLGPKFYWKLWADYLMDELHQHVLRKIKLKVEEKNYPK</sequence>
<accession>A0A828Z588</accession>
<organism evidence="1 2">
    <name type="scientific">Leptospira weilii str. 2006001853</name>
    <dbReference type="NCBI Taxonomy" id="1001589"/>
    <lineage>
        <taxon>Bacteria</taxon>
        <taxon>Pseudomonadati</taxon>
        <taxon>Spirochaetota</taxon>
        <taxon>Spirochaetia</taxon>
        <taxon>Leptospirales</taxon>
        <taxon>Leptospiraceae</taxon>
        <taxon>Leptospira</taxon>
    </lineage>
</organism>
<gene>
    <name evidence="1" type="ORF">LEP1GSC036_4522</name>
</gene>
<evidence type="ECO:0000313" key="2">
    <source>
        <dbReference type="Proteomes" id="UP000001338"/>
    </source>
</evidence>
<dbReference type="AlphaFoldDB" id="A0A828Z588"/>
<dbReference type="EMBL" id="AFLV02000036">
    <property type="protein sequence ID" value="EKR64815.1"/>
    <property type="molecule type" value="Genomic_DNA"/>
</dbReference>
<dbReference type="SUPFAM" id="SSF55961">
    <property type="entry name" value="Bet v1-like"/>
    <property type="match status" value="1"/>
</dbReference>
<protein>
    <recommendedName>
        <fullName evidence="3">SRPBCC family protein</fullName>
    </recommendedName>
</protein>